<evidence type="ECO:0000256" key="6">
    <source>
        <dbReference type="PIRSR" id="PIRSR000106-3"/>
    </source>
</evidence>
<dbReference type="InterPro" id="IPR015884">
    <property type="entry name" value="Malic_enzyme_CS"/>
</dbReference>
<organism evidence="10 11">
    <name type="scientific">Euroglyphus maynei</name>
    <name type="common">Mayne's house dust mite</name>
    <dbReference type="NCBI Taxonomy" id="6958"/>
    <lineage>
        <taxon>Eukaryota</taxon>
        <taxon>Metazoa</taxon>
        <taxon>Ecdysozoa</taxon>
        <taxon>Arthropoda</taxon>
        <taxon>Chelicerata</taxon>
        <taxon>Arachnida</taxon>
        <taxon>Acari</taxon>
        <taxon>Acariformes</taxon>
        <taxon>Sarcoptiformes</taxon>
        <taxon>Astigmata</taxon>
        <taxon>Psoroptidia</taxon>
        <taxon>Analgoidea</taxon>
        <taxon>Pyroglyphidae</taxon>
        <taxon>Pyroglyphinae</taxon>
        <taxon>Euroglyphus</taxon>
    </lineage>
</organism>
<dbReference type="InterPro" id="IPR037062">
    <property type="entry name" value="Malic_N_dom_sf"/>
</dbReference>
<dbReference type="InterPro" id="IPR012301">
    <property type="entry name" value="Malic_N_dom"/>
</dbReference>
<keyword evidence="3 6" id="KW-0479">Metal-binding</keyword>
<evidence type="ECO:0000256" key="7">
    <source>
        <dbReference type="RuleBase" id="RU003426"/>
    </source>
</evidence>
<dbReference type="InterPro" id="IPR001891">
    <property type="entry name" value="Malic_OxRdtase"/>
</dbReference>
<evidence type="ECO:0000259" key="9">
    <source>
        <dbReference type="SMART" id="SM01274"/>
    </source>
</evidence>
<dbReference type="SMART" id="SM01274">
    <property type="entry name" value="malic"/>
    <property type="match status" value="1"/>
</dbReference>
<feature type="binding site" evidence="6">
    <location>
        <position position="73"/>
    </location>
    <ligand>
        <name>a divalent metal cation</name>
        <dbReference type="ChEBI" id="CHEBI:60240"/>
    </ligand>
</feature>
<dbReference type="PANTHER" id="PTHR23406:SF90">
    <property type="entry name" value="MALIC ENZYME-RELATED"/>
    <property type="match status" value="1"/>
</dbReference>
<gene>
    <name evidence="10" type="ORF">BLA29_005618</name>
</gene>
<reference evidence="10 11" key="1">
    <citation type="submission" date="2017-03" db="EMBL/GenBank/DDBJ databases">
        <title>Genome Survey of Euroglyphus maynei.</title>
        <authorList>
            <person name="Arlian L.G."/>
            <person name="Morgan M.S."/>
            <person name="Rider S.D."/>
        </authorList>
    </citation>
    <scope>NUCLEOTIDE SEQUENCE [LARGE SCALE GENOMIC DNA]</scope>
    <source>
        <strain evidence="10">Arlian Lab</strain>
        <tissue evidence="10">Whole body</tissue>
    </source>
</reference>
<dbReference type="GO" id="GO:0051287">
    <property type="term" value="F:NAD binding"/>
    <property type="evidence" value="ECO:0007669"/>
    <property type="project" value="InterPro"/>
</dbReference>
<evidence type="ECO:0000256" key="4">
    <source>
        <dbReference type="ARBA" id="ARBA00023002"/>
    </source>
</evidence>
<dbReference type="Gene3D" id="3.40.50.720">
    <property type="entry name" value="NAD(P)-binding Rossmann-like Domain"/>
    <property type="match status" value="1"/>
</dbReference>
<dbReference type="Gene3D" id="3.40.50.10380">
    <property type="entry name" value="Malic enzyme, N-terminal domain"/>
    <property type="match status" value="1"/>
</dbReference>
<dbReference type="PRINTS" id="PR00072">
    <property type="entry name" value="MALOXRDTASE"/>
</dbReference>
<feature type="binding site" evidence="5">
    <location>
        <position position="237"/>
    </location>
    <ligand>
        <name>(S)-malate</name>
        <dbReference type="ChEBI" id="CHEBI:15589"/>
    </ligand>
</feature>
<evidence type="ECO:0000256" key="3">
    <source>
        <dbReference type="ARBA" id="ARBA00022723"/>
    </source>
</evidence>
<comment type="cofactor">
    <cofactor evidence="6">
        <name>Mg(2+)</name>
        <dbReference type="ChEBI" id="CHEBI:18420"/>
    </cofactor>
    <cofactor evidence="6">
        <name>Mn(2+)</name>
        <dbReference type="ChEBI" id="CHEBI:29035"/>
    </cofactor>
    <text evidence="6">Divalent metal cations. Prefers magnesium or manganese.</text>
</comment>
<dbReference type="PIRSF" id="PIRSF000106">
    <property type="entry name" value="ME"/>
    <property type="match status" value="1"/>
</dbReference>
<dbReference type="SUPFAM" id="SSF53223">
    <property type="entry name" value="Aminoacid dehydrogenase-like, N-terminal domain"/>
    <property type="match status" value="1"/>
</dbReference>
<dbReference type="GO" id="GO:0005739">
    <property type="term" value="C:mitochondrion"/>
    <property type="evidence" value="ECO:0007669"/>
    <property type="project" value="TreeGrafter"/>
</dbReference>
<dbReference type="Proteomes" id="UP000194236">
    <property type="component" value="Unassembled WGS sequence"/>
</dbReference>
<dbReference type="CDD" id="cd05312">
    <property type="entry name" value="NAD_bind_1_malic_enz"/>
    <property type="match status" value="1"/>
</dbReference>
<proteinExistence type="inferred from homology"/>
<dbReference type="InterPro" id="IPR036291">
    <property type="entry name" value="NAD(P)-bd_dom_sf"/>
</dbReference>
<feature type="domain" description="Malic enzyme NAD-binding" evidence="8">
    <location>
        <begin position="97"/>
        <end position="350"/>
    </location>
</feature>
<dbReference type="NCBIfam" id="NF010052">
    <property type="entry name" value="PRK13529.1"/>
    <property type="match status" value="1"/>
</dbReference>
<dbReference type="PANTHER" id="PTHR23406">
    <property type="entry name" value="MALIC ENZYME-RELATED"/>
    <property type="match status" value="1"/>
</dbReference>
<evidence type="ECO:0000259" key="8">
    <source>
        <dbReference type="SMART" id="SM00919"/>
    </source>
</evidence>
<dbReference type="PROSITE" id="PS00331">
    <property type="entry name" value="MALIC_ENZYMES"/>
    <property type="match status" value="1"/>
</dbReference>
<evidence type="ECO:0000313" key="11">
    <source>
        <dbReference type="Proteomes" id="UP000194236"/>
    </source>
</evidence>
<feature type="binding site" evidence="5">
    <location>
        <position position="281"/>
    </location>
    <ligand>
        <name>(S)-malate</name>
        <dbReference type="ChEBI" id="CHEBI:15589"/>
    </ligand>
</feature>
<keyword evidence="4 7" id="KW-0560">Oxidoreductase</keyword>
<dbReference type="InterPro" id="IPR046346">
    <property type="entry name" value="Aminoacid_DH-like_N_sf"/>
</dbReference>
<dbReference type="Pfam" id="PF03949">
    <property type="entry name" value="Malic_M"/>
    <property type="match status" value="1"/>
</dbReference>
<dbReference type="EMBL" id="MUJZ01047605">
    <property type="protein sequence ID" value="OTF74333.1"/>
    <property type="molecule type" value="Genomic_DNA"/>
</dbReference>
<protein>
    <recommendedName>
        <fullName evidence="7">Malic enzyme</fullName>
    </recommendedName>
</protein>
<dbReference type="Pfam" id="PF00390">
    <property type="entry name" value="malic"/>
    <property type="match status" value="1"/>
</dbReference>
<feature type="binding site" evidence="6">
    <location>
        <position position="72"/>
    </location>
    <ligand>
        <name>a divalent metal cation</name>
        <dbReference type="ChEBI" id="CHEBI:60240"/>
    </ligand>
</feature>
<evidence type="ECO:0000313" key="10">
    <source>
        <dbReference type="EMBL" id="OTF74333.1"/>
    </source>
</evidence>
<dbReference type="OrthoDB" id="5365701at2759"/>
<accession>A0A1Y3B395</accession>
<dbReference type="GO" id="GO:0006108">
    <property type="term" value="P:malate metabolic process"/>
    <property type="evidence" value="ECO:0007669"/>
    <property type="project" value="TreeGrafter"/>
</dbReference>
<keyword evidence="11" id="KW-1185">Reference proteome</keyword>
<dbReference type="AlphaFoldDB" id="A0A1Y3B395"/>
<evidence type="ECO:0000256" key="1">
    <source>
        <dbReference type="ARBA" id="ARBA00001936"/>
    </source>
</evidence>
<feature type="domain" description="Malic enzyme N-terminal" evidence="9">
    <location>
        <begin position="1"/>
        <end position="87"/>
    </location>
</feature>
<dbReference type="SMART" id="SM00919">
    <property type="entry name" value="Malic_M"/>
    <property type="match status" value="1"/>
</dbReference>
<dbReference type="GO" id="GO:0046872">
    <property type="term" value="F:metal ion binding"/>
    <property type="evidence" value="ECO:0007669"/>
    <property type="project" value="UniProtKB-KW"/>
</dbReference>
<name>A0A1Y3B395_EURMA</name>
<comment type="cofactor">
    <cofactor evidence="1">
        <name>Mn(2+)</name>
        <dbReference type="ChEBI" id="CHEBI:29035"/>
    </cofactor>
</comment>
<feature type="binding site" evidence="6">
    <location>
        <position position="96"/>
    </location>
    <ligand>
        <name>a divalent metal cation</name>
        <dbReference type="ChEBI" id="CHEBI:60240"/>
    </ligand>
</feature>
<dbReference type="GO" id="GO:0004473">
    <property type="term" value="F:malate dehydrogenase (decarboxylating) (NADP+) activity"/>
    <property type="evidence" value="ECO:0007669"/>
    <property type="project" value="TreeGrafter"/>
</dbReference>
<comment type="similarity">
    <text evidence="2 7">Belongs to the malic enzymes family.</text>
</comment>
<dbReference type="SUPFAM" id="SSF51735">
    <property type="entry name" value="NAD(P)-binding Rossmann-fold domains"/>
    <property type="match status" value="1"/>
</dbReference>
<evidence type="ECO:0000256" key="5">
    <source>
        <dbReference type="PIRSR" id="PIRSR000106-2"/>
    </source>
</evidence>
<dbReference type="FunFam" id="3.40.50.720:FF:000060">
    <property type="entry name" value="Malic enzyme"/>
    <property type="match status" value="1"/>
</dbReference>
<comment type="caution">
    <text evidence="10">The sequence shown here is derived from an EMBL/GenBank/DDBJ whole genome shotgun (WGS) entry which is preliminary data.</text>
</comment>
<dbReference type="InterPro" id="IPR012302">
    <property type="entry name" value="Malic_NAD-bd"/>
</dbReference>
<evidence type="ECO:0000256" key="2">
    <source>
        <dbReference type="ARBA" id="ARBA00008785"/>
    </source>
</evidence>
<sequence length="397" mass="44055">MALYSAIAGIPPELTLPVTLDVGTNNEALLMDPYYIGLKQRRATGPHYDQLVDEFMEAVVKRWGRSCLIQFEDFGNKNAFRLLSKYQKDYCTFNDDIQGTASVAVAGMLASFRKTNTKINHHKFLFLGAGEAALGIAHLLVMAMVEDGMDEETANSKIWLIDSKGLVTQSRPGINDDEHKKQFAKNVQETKDLMEIVNIVQPSCLIGAAAVPGAFNEAILKRMAEINKNPIIFALSNPTSKAECTAEQAYQHTDGRCVFASGSPFDNVTYKGQTFAPGQGNNAYIFPGVALAIMACQAHEIVDEVFLVAAKALVEQVSRKDLDSGSVYPPLDNINEVSLRLATRVAEWLFNKGYANVRPEPDNKYLFLKSRLYDALYDGSNFTKHVEESHHAWHQHE</sequence>